<organism evidence="2 3">
    <name type="scientific">Ureibacillus endophyticus</name>
    <dbReference type="NCBI Taxonomy" id="1978490"/>
    <lineage>
        <taxon>Bacteria</taxon>
        <taxon>Bacillati</taxon>
        <taxon>Bacillota</taxon>
        <taxon>Bacilli</taxon>
        <taxon>Bacillales</taxon>
        <taxon>Caryophanaceae</taxon>
        <taxon>Ureibacillus</taxon>
    </lineage>
</organism>
<dbReference type="AlphaFoldDB" id="A0A494YVJ7"/>
<reference evidence="2 3" key="1">
    <citation type="journal article" date="2016" name="Antonie Van Leeuwenhoek">
        <title>Lysinibacillus endophyticus sp. nov., an indole-3-acetic acid producing endophytic bacterium isolated from corn root (Zea mays cv. Xinken-5).</title>
        <authorList>
            <person name="Yu J."/>
            <person name="Guan X."/>
            <person name="Liu C."/>
            <person name="Xiang W."/>
            <person name="Yu Z."/>
            <person name="Liu X."/>
            <person name="Wang G."/>
        </authorList>
    </citation>
    <scope>NUCLEOTIDE SEQUENCE [LARGE SCALE GENOMIC DNA]</scope>
    <source>
        <strain evidence="2 3">DSM 100506</strain>
    </source>
</reference>
<feature type="domain" description="Insertion element IS150 protein InsJ-like helix-turn-helix" evidence="1">
    <location>
        <begin position="12"/>
        <end position="54"/>
    </location>
</feature>
<proteinExistence type="predicted"/>
<dbReference type="Pfam" id="PF13518">
    <property type="entry name" value="HTH_28"/>
    <property type="match status" value="1"/>
</dbReference>
<dbReference type="Proteomes" id="UP000272238">
    <property type="component" value="Unassembled WGS sequence"/>
</dbReference>
<dbReference type="RefSeq" id="WP_121215560.1">
    <property type="nucleotide sequence ID" value="NZ_RBZN01000048.1"/>
</dbReference>
<accession>A0A494YVJ7</accession>
<dbReference type="InterPro" id="IPR055247">
    <property type="entry name" value="InsJ-like_HTH"/>
</dbReference>
<gene>
    <name evidence="2" type="ORF">D8M03_14580</name>
</gene>
<evidence type="ECO:0000259" key="1">
    <source>
        <dbReference type="Pfam" id="PF13518"/>
    </source>
</evidence>
<dbReference type="GO" id="GO:0043565">
    <property type="term" value="F:sequence-specific DNA binding"/>
    <property type="evidence" value="ECO:0007669"/>
    <property type="project" value="InterPro"/>
</dbReference>
<dbReference type="EMBL" id="RBZN01000048">
    <property type="protein sequence ID" value="RKQ14192.1"/>
    <property type="molecule type" value="Genomic_DNA"/>
</dbReference>
<name>A0A494YVJ7_9BACL</name>
<keyword evidence="3" id="KW-1185">Reference proteome</keyword>
<sequence>MSRKNNSYSNEFKLQVVQSYLNSEDSYVTTSKKFNLRSKTQVERWVQKYKEFGSIEAFEHLPSLGSGAKGVKNPLKGKRVHFKNVEEERDYYKAQVYFAR</sequence>
<evidence type="ECO:0000313" key="2">
    <source>
        <dbReference type="EMBL" id="RKQ14192.1"/>
    </source>
</evidence>
<protein>
    <submittedName>
        <fullName evidence="2">Transposase</fullName>
    </submittedName>
</protein>
<evidence type="ECO:0000313" key="3">
    <source>
        <dbReference type="Proteomes" id="UP000272238"/>
    </source>
</evidence>
<dbReference type="InterPro" id="IPR010921">
    <property type="entry name" value="Trp_repressor/repl_initiator"/>
</dbReference>
<dbReference type="OrthoDB" id="2476570at2"/>
<dbReference type="Gene3D" id="1.10.10.60">
    <property type="entry name" value="Homeodomain-like"/>
    <property type="match status" value="1"/>
</dbReference>
<comment type="caution">
    <text evidence="2">The sequence shown here is derived from an EMBL/GenBank/DDBJ whole genome shotgun (WGS) entry which is preliminary data.</text>
</comment>
<dbReference type="SUPFAM" id="SSF48295">
    <property type="entry name" value="TrpR-like"/>
    <property type="match status" value="1"/>
</dbReference>